<dbReference type="EMBL" id="BQMJ01000042">
    <property type="protein sequence ID" value="GJQ13306.1"/>
    <property type="molecule type" value="Genomic_DNA"/>
</dbReference>
<evidence type="ECO:0000256" key="14">
    <source>
        <dbReference type="ARBA" id="ARBA00023209"/>
    </source>
</evidence>
<dbReference type="GO" id="GO:0016020">
    <property type="term" value="C:membrane"/>
    <property type="evidence" value="ECO:0007669"/>
    <property type="project" value="UniProtKB-SubCell"/>
</dbReference>
<dbReference type="GO" id="GO:0003881">
    <property type="term" value="F:CDP-diacylglycerol-inositol 3-phosphatidyltransferase activity"/>
    <property type="evidence" value="ECO:0007669"/>
    <property type="project" value="UniProtKB-UniRule"/>
</dbReference>
<evidence type="ECO:0000256" key="8">
    <source>
        <dbReference type="ARBA" id="ARBA00022692"/>
    </source>
</evidence>
<evidence type="ECO:0000256" key="17">
    <source>
        <dbReference type="RuleBase" id="RU003750"/>
    </source>
</evidence>
<evidence type="ECO:0000256" key="18">
    <source>
        <dbReference type="SAM" id="Phobius"/>
    </source>
</evidence>
<evidence type="ECO:0000256" key="4">
    <source>
        <dbReference type="ARBA" id="ARBA00010441"/>
    </source>
</evidence>
<dbReference type="GO" id="GO:0046872">
    <property type="term" value="F:metal ion binding"/>
    <property type="evidence" value="ECO:0007669"/>
    <property type="project" value="UniProtKB-KW"/>
</dbReference>
<evidence type="ECO:0000256" key="6">
    <source>
        <dbReference type="ARBA" id="ARBA00022516"/>
    </source>
</evidence>
<evidence type="ECO:0000256" key="10">
    <source>
        <dbReference type="ARBA" id="ARBA00022842"/>
    </source>
</evidence>
<keyword evidence="15 16" id="KW-1208">Phospholipid metabolism</keyword>
<dbReference type="InterPro" id="IPR014387">
    <property type="entry name" value="CDP_diag_ino_3_P_euk"/>
</dbReference>
<keyword evidence="7 16" id="KW-0808">Transferase</keyword>
<dbReference type="InterPro" id="IPR048254">
    <property type="entry name" value="CDP_ALCOHOL_P_TRANSF_CS"/>
</dbReference>
<name>A0A9C7Q0J6_9RHOD</name>
<feature type="transmembrane region" description="Helical" evidence="18">
    <location>
        <begin position="164"/>
        <end position="182"/>
    </location>
</feature>
<dbReference type="Gene3D" id="1.20.120.1760">
    <property type="match status" value="1"/>
</dbReference>
<sequence>MKNTFLYIPNIIGYLRILLAICAFWQWEESSRFFFLYLTSFLLDAADGYAARYFHQSSELGALLDMLTDRCATAGLLTLLSHLYKEYVLIFLFGIILDGFSHWLQMIAGMASGTTSHKQAGRFKLLRVYYWRPVLTLVCLLNELCFLCLYLLHFLSTQSDWNKLIHIVFYVSLPVCILKQLISLLQIWSSYIIIFATCPIQS</sequence>
<evidence type="ECO:0000256" key="3">
    <source>
        <dbReference type="ARBA" id="ARBA00004141"/>
    </source>
</evidence>
<evidence type="ECO:0000313" key="19">
    <source>
        <dbReference type="EMBL" id="GJQ13306.1"/>
    </source>
</evidence>
<feature type="transmembrane region" description="Helical" evidence="18">
    <location>
        <begin position="87"/>
        <end position="108"/>
    </location>
</feature>
<dbReference type="Pfam" id="PF01066">
    <property type="entry name" value="CDP-OH_P_transf"/>
    <property type="match status" value="1"/>
</dbReference>
<evidence type="ECO:0000256" key="1">
    <source>
        <dbReference type="ARBA" id="ARBA00001936"/>
    </source>
</evidence>
<dbReference type="GO" id="GO:0006661">
    <property type="term" value="P:phosphatidylinositol biosynthetic process"/>
    <property type="evidence" value="ECO:0007669"/>
    <property type="project" value="TreeGrafter"/>
</dbReference>
<keyword evidence="13 16" id="KW-0472">Membrane</keyword>
<evidence type="ECO:0000256" key="2">
    <source>
        <dbReference type="ARBA" id="ARBA00001946"/>
    </source>
</evidence>
<reference evidence="19" key="2">
    <citation type="submission" date="2022-01" db="EMBL/GenBank/DDBJ databases">
        <authorList>
            <person name="Hirooka S."/>
            <person name="Miyagishima S.Y."/>
        </authorList>
    </citation>
    <scope>NUCLEOTIDE SEQUENCE</scope>
    <source>
        <strain evidence="19">NBRC 102759</strain>
    </source>
</reference>
<dbReference type="PIRSF" id="PIRSF000848">
    <property type="entry name" value="CDP_diag_ino_3_P"/>
    <property type="match status" value="1"/>
</dbReference>
<dbReference type="PANTHER" id="PTHR15362:SF4">
    <property type="entry name" value="CDP-DIACYLGLYCEROL--INOSITOL 3-PHOSPHATIDYLTRANSFERASE"/>
    <property type="match status" value="1"/>
</dbReference>
<evidence type="ECO:0000256" key="7">
    <source>
        <dbReference type="ARBA" id="ARBA00022679"/>
    </source>
</evidence>
<comment type="subcellular location">
    <subcellularLocation>
        <location evidence="3">Membrane</location>
        <topology evidence="3">Multi-pass membrane protein</topology>
    </subcellularLocation>
</comment>
<reference evidence="19" key="1">
    <citation type="journal article" date="2022" name="Proc. Natl. Acad. Sci. U.S.A.">
        <title>Life cycle and functional genomics of the unicellular red alga Galdieria for elucidating algal and plant evolution and industrial use.</title>
        <authorList>
            <person name="Hirooka S."/>
            <person name="Itabashi T."/>
            <person name="Ichinose T.M."/>
            <person name="Onuma R."/>
            <person name="Fujiwara T."/>
            <person name="Yamashita S."/>
            <person name="Jong L.W."/>
            <person name="Tomita R."/>
            <person name="Iwane A.H."/>
            <person name="Miyagishima S.Y."/>
        </authorList>
    </citation>
    <scope>NUCLEOTIDE SEQUENCE</scope>
    <source>
        <strain evidence="19">NBRC 102759</strain>
    </source>
</reference>
<comment type="caution">
    <text evidence="19">The sequence shown here is derived from an EMBL/GenBank/DDBJ whole genome shotgun (WGS) entry which is preliminary data.</text>
</comment>
<evidence type="ECO:0000256" key="9">
    <source>
        <dbReference type="ARBA" id="ARBA00022723"/>
    </source>
</evidence>
<keyword evidence="6 16" id="KW-0444">Lipid biosynthesis</keyword>
<evidence type="ECO:0000256" key="11">
    <source>
        <dbReference type="ARBA" id="ARBA00022989"/>
    </source>
</evidence>
<gene>
    <name evidence="19" type="ORF">GpartN1_g5097.t1</name>
</gene>
<dbReference type="InterPro" id="IPR043130">
    <property type="entry name" value="CDP-OH_PTrfase_TM_dom"/>
</dbReference>
<evidence type="ECO:0000256" key="12">
    <source>
        <dbReference type="ARBA" id="ARBA00023098"/>
    </source>
</evidence>
<keyword evidence="9" id="KW-0479">Metal-binding</keyword>
<dbReference type="OrthoDB" id="10251079at2759"/>
<comment type="cofactor">
    <cofactor evidence="1">
        <name>Mn(2+)</name>
        <dbReference type="ChEBI" id="CHEBI:29035"/>
    </cofactor>
</comment>
<dbReference type="PANTHER" id="PTHR15362">
    <property type="entry name" value="PHOSPHATIDYLINOSITOL SYNTHASE"/>
    <property type="match status" value="1"/>
</dbReference>
<keyword evidence="12 16" id="KW-0443">Lipid metabolism</keyword>
<dbReference type="PROSITE" id="PS00379">
    <property type="entry name" value="CDP_ALCOHOL_P_TRANSF"/>
    <property type="match status" value="1"/>
</dbReference>
<protein>
    <recommendedName>
        <fullName evidence="5 16">CDP-diacylglycerol--inositol 3-phosphatidyltransferase</fullName>
        <ecNumber evidence="5 16">2.7.8.11</ecNumber>
    </recommendedName>
</protein>
<comment type="cofactor">
    <cofactor evidence="2">
        <name>Mg(2+)</name>
        <dbReference type="ChEBI" id="CHEBI:18420"/>
    </cofactor>
</comment>
<keyword evidence="11 18" id="KW-1133">Transmembrane helix</keyword>
<dbReference type="GO" id="GO:0005794">
    <property type="term" value="C:Golgi apparatus"/>
    <property type="evidence" value="ECO:0007669"/>
    <property type="project" value="TreeGrafter"/>
</dbReference>
<evidence type="ECO:0000256" key="16">
    <source>
        <dbReference type="PIRNR" id="PIRNR000848"/>
    </source>
</evidence>
<accession>A0A9C7Q0J6</accession>
<dbReference type="Proteomes" id="UP001061958">
    <property type="component" value="Unassembled WGS sequence"/>
</dbReference>
<comment type="similarity">
    <text evidence="4 16 17">Belongs to the CDP-alcohol phosphatidyltransferase class-I family.</text>
</comment>
<evidence type="ECO:0000313" key="20">
    <source>
        <dbReference type="Proteomes" id="UP001061958"/>
    </source>
</evidence>
<keyword evidence="20" id="KW-1185">Reference proteome</keyword>
<evidence type="ECO:0000256" key="5">
    <source>
        <dbReference type="ARBA" id="ARBA00013212"/>
    </source>
</evidence>
<feature type="transmembrane region" description="Helical" evidence="18">
    <location>
        <begin position="129"/>
        <end position="152"/>
    </location>
</feature>
<dbReference type="AlphaFoldDB" id="A0A9C7Q0J6"/>
<comment type="catalytic activity">
    <reaction evidence="16">
        <text>a CDP-1,2-diacyl-sn-glycerol + myo-inositol = a 1,2-diacyl-sn-glycero-3-phospho-(1D-myo-inositol) + CMP + H(+)</text>
        <dbReference type="Rhea" id="RHEA:11580"/>
        <dbReference type="ChEBI" id="CHEBI:15378"/>
        <dbReference type="ChEBI" id="CHEBI:17268"/>
        <dbReference type="ChEBI" id="CHEBI:57880"/>
        <dbReference type="ChEBI" id="CHEBI:58332"/>
        <dbReference type="ChEBI" id="CHEBI:60377"/>
        <dbReference type="EC" id="2.7.8.11"/>
    </reaction>
</comment>
<feature type="transmembrane region" description="Helical" evidence="18">
    <location>
        <begin position="6"/>
        <end position="27"/>
    </location>
</feature>
<dbReference type="InterPro" id="IPR000462">
    <property type="entry name" value="CDP-OH_P_trans"/>
</dbReference>
<dbReference type="EC" id="2.7.8.11" evidence="5 16"/>
<evidence type="ECO:0000256" key="13">
    <source>
        <dbReference type="ARBA" id="ARBA00023136"/>
    </source>
</evidence>
<keyword evidence="14 16" id="KW-0594">Phospholipid biosynthesis</keyword>
<organism evidence="19 20">
    <name type="scientific">Galdieria partita</name>
    <dbReference type="NCBI Taxonomy" id="83374"/>
    <lineage>
        <taxon>Eukaryota</taxon>
        <taxon>Rhodophyta</taxon>
        <taxon>Bangiophyceae</taxon>
        <taxon>Galdieriales</taxon>
        <taxon>Galdieriaceae</taxon>
        <taxon>Galdieria</taxon>
    </lineage>
</organism>
<keyword evidence="10" id="KW-0460">Magnesium</keyword>
<proteinExistence type="inferred from homology"/>
<keyword evidence="8 18" id="KW-0812">Transmembrane</keyword>
<evidence type="ECO:0000256" key="15">
    <source>
        <dbReference type="ARBA" id="ARBA00023264"/>
    </source>
</evidence>